<evidence type="ECO:0000313" key="1">
    <source>
        <dbReference type="EMBL" id="MBM7584148.1"/>
    </source>
</evidence>
<dbReference type="Proteomes" id="UP001646157">
    <property type="component" value="Unassembled WGS sequence"/>
</dbReference>
<accession>A0ABS2N8F9</accession>
<name>A0ABS2N8F9_9BACI</name>
<organism evidence="1 2">
    <name type="scientific">Rossellomorea pakistanensis</name>
    <dbReference type="NCBI Taxonomy" id="992288"/>
    <lineage>
        <taxon>Bacteria</taxon>
        <taxon>Bacillati</taxon>
        <taxon>Bacillota</taxon>
        <taxon>Bacilli</taxon>
        <taxon>Bacillales</taxon>
        <taxon>Bacillaceae</taxon>
        <taxon>Rossellomorea</taxon>
    </lineage>
</organism>
<proteinExistence type="predicted"/>
<reference evidence="1 2" key="1">
    <citation type="submission" date="2021-01" db="EMBL/GenBank/DDBJ databases">
        <title>Genomic Encyclopedia of Type Strains, Phase IV (KMG-IV): sequencing the most valuable type-strain genomes for metagenomic binning, comparative biology and taxonomic classification.</title>
        <authorList>
            <person name="Goeker M."/>
        </authorList>
    </citation>
    <scope>NUCLEOTIDE SEQUENCE [LARGE SCALE GENOMIC DNA]</scope>
    <source>
        <strain evidence="1 2">DSM 24834</strain>
    </source>
</reference>
<dbReference type="RefSeq" id="WP_205168336.1">
    <property type="nucleotide sequence ID" value="NZ_JAFBDZ010000001.1"/>
</dbReference>
<keyword evidence="2" id="KW-1185">Reference proteome</keyword>
<evidence type="ECO:0000313" key="2">
    <source>
        <dbReference type="Proteomes" id="UP001646157"/>
    </source>
</evidence>
<dbReference type="EMBL" id="JAFBDZ010000001">
    <property type="protein sequence ID" value="MBM7584148.1"/>
    <property type="molecule type" value="Genomic_DNA"/>
</dbReference>
<comment type="caution">
    <text evidence="1">The sequence shown here is derived from an EMBL/GenBank/DDBJ whole genome shotgun (WGS) entry which is preliminary data.</text>
</comment>
<gene>
    <name evidence="1" type="ORF">JOC86_000685</name>
</gene>
<sequence length="88" mass="10562">MSKYISSLAIVLLFCCLIYIEKDLFKMEFYTEQNNMSGLQSKNSQEVRSVHLQVKTQPIRMKIHVKTDLNDKFLKPMYFLYKIVKKYE</sequence>
<protein>
    <submittedName>
        <fullName evidence="1">Uncharacterized protein</fullName>
    </submittedName>
</protein>